<keyword evidence="3 6" id="KW-1133">Transmembrane helix</keyword>
<proteinExistence type="predicted"/>
<feature type="transmembrane region" description="Helical" evidence="6">
    <location>
        <begin position="235"/>
        <end position="256"/>
    </location>
</feature>
<evidence type="ECO:0000259" key="8">
    <source>
        <dbReference type="Pfam" id="PF00662"/>
    </source>
</evidence>
<feature type="transmembrane region" description="Helical" evidence="6">
    <location>
        <begin position="307"/>
        <end position="328"/>
    </location>
</feature>
<protein>
    <submittedName>
        <fullName evidence="9">NADH-quinone oxidoreductase subunit L</fullName>
    </submittedName>
</protein>
<keyword evidence="2 5" id="KW-0812">Transmembrane</keyword>
<feature type="transmembrane region" description="Helical" evidence="6">
    <location>
        <begin position="541"/>
        <end position="561"/>
    </location>
</feature>
<dbReference type="PRINTS" id="PR01434">
    <property type="entry name" value="NADHDHGNASE5"/>
</dbReference>
<dbReference type="Proteomes" id="UP001500325">
    <property type="component" value="Unassembled WGS sequence"/>
</dbReference>
<dbReference type="PRINTS" id="PR01435">
    <property type="entry name" value="NPOXDRDTASE5"/>
</dbReference>
<feature type="transmembrane region" description="Helical" evidence="6">
    <location>
        <begin position="443"/>
        <end position="466"/>
    </location>
</feature>
<dbReference type="PANTHER" id="PTHR42829:SF2">
    <property type="entry name" value="NADH-UBIQUINONE OXIDOREDUCTASE CHAIN 5"/>
    <property type="match status" value="1"/>
</dbReference>
<comment type="subcellular location">
    <subcellularLocation>
        <location evidence="1">Endomembrane system</location>
        <topology evidence="1">Multi-pass membrane protein</topology>
    </subcellularLocation>
    <subcellularLocation>
        <location evidence="5">Membrane</location>
        <topology evidence="5">Multi-pass membrane protein</topology>
    </subcellularLocation>
</comment>
<evidence type="ECO:0000256" key="4">
    <source>
        <dbReference type="ARBA" id="ARBA00023136"/>
    </source>
</evidence>
<dbReference type="RefSeq" id="WP_345384822.1">
    <property type="nucleotide sequence ID" value="NZ_BAABIC010000041.1"/>
</dbReference>
<evidence type="ECO:0000256" key="5">
    <source>
        <dbReference type="RuleBase" id="RU000320"/>
    </source>
</evidence>
<feature type="domain" description="NADH:quinone oxidoreductase/Mrp antiporter transmembrane" evidence="7">
    <location>
        <begin position="165"/>
        <end position="450"/>
    </location>
</feature>
<dbReference type="InterPro" id="IPR001750">
    <property type="entry name" value="ND/Mrp_TM"/>
</dbReference>
<feature type="transmembrane region" description="Helical" evidence="6">
    <location>
        <begin position="335"/>
        <end position="356"/>
    </location>
</feature>
<accession>A0ABP8XVR7</accession>
<keyword evidence="4 6" id="KW-0472">Membrane</keyword>
<sequence length="664" mass="70190">MTAPPEVLPAGGAASAAWLLFAIPALSAVVLFLAGKRANAWGHWLGVGSVLASFALGVVIFVQTLGVAPEQRTTEVSLYSWIASGTLDVDFGLRIDPLSLTFVLLITGVGSLIHIYSVGYMAPHAAGHGADEDAHAEPSSDSSRRRFFAQLNLFVAAMLVLVLGNNFVLLYLGWEGVGLASYLLIGFYQDRPSAATAAKKAFLMNRVGDVGLAIAIFLLWLELGTLQYAEVFARIGELGGGTILAITLLLLLGACGKSGQFPLQAWLPDAMEGPTPVSALIHAATMVTAGVYLIARTNPIYDLSATGRVVVALIGVVTLLIGAIIGCAYDDIKKVLAYSTVSQIGYMILAVGLGPAGYALGIFHLLTHGFFKAGLFLGAGSVMHAMNDDVNMRHFGGLGRRMPITFVTFGLGYLALIGFPFLSGYFSKDAIIEAAFGQEGWQGWVYGGAATLAAGLTAFYMTRLMIMTFFGEERWRNLTAPDGEAYHPHESPAVMTGPMILLAIGSVFAGFVLSAVGLNQWLAPSLGELEESTHGVLPHAVVPWLVLAFSALGVLVAYLVVGRRPTPVVRPEPVSLPVRAARRDLYANAVNETVIERPGIWLTRALVFLDNRGVDGLVNGLAAGLGGGSARLRRLQTGFVRSYALSMLGGSVLVVAALLAVRFG</sequence>
<gene>
    <name evidence="9" type="primary">nuoL</name>
    <name evidence="9" type="ORF">GCM10023215_66790</name>
</gene>
<feature type="transmembrane region" description="Helical" evidence="6">
    <location>
        <begin position="277"/>
        <end position="295"/>
    </location>
</feature>
<dbReference type="PANTHER" id="PTHR42829">
    <property type="entry name" value="NADH-UBIQUINONE OXIDOREDUCTASE CHAIN 5"/>
    <property type="match status" value="1"/>
</dbReference>
<dbReference type="NCBIfam" id="NF005141">
    <property type="entry name" value="PRK06590.1"/>
    <property type="match status" value="1"/>
</dbReference>
<evidence type="ECO:0000256" key="3">
    <source>
        <dbReference type="ARBA" id="ARBA00022989"/>
    </source>
</evidence>
<dbReference type="InterPro" id="IPR018393">
    <property type="entry name" value="NADHpl_OxRdtase_5_subgr"/>
</dbReference>
<organism evidence="9 10">
    <name type="scientific">Pseudonocardia yuanmonensis</name>
    <dbReference type="NCBI Taxonomy" id="1095914"/>
    <lineage>
        <taxon>Bacteria</taxon>
        <taxon>Bacillati</taxon>
        <taxon>Actinomycetota</taxon>
        <taxon>Actinomycetes</taxon>
        <taxon>Pseudonocardiales</taxon>
        <taxon>Pseudonocardiaceae</taxon>
        <taxon>Pseudonocardia</taxon>
    </lineage>
</organism>
<evidence type="ECO:0000313" key="10">
    <source>
        <dbReference type="Proteomes" id="UP001500325"/>
    </source>
</evidence>
<reference evidence="10" key="1">
    <citation type="journal article" date="2019" name="Int. J. Syst. Evol. Microbiol.">
        <title>The Global Catalogue of Microorganisms (GCM) 10K type strain sequencing project: providing services to taxonomists for standard genome sequencing and annotation.</title>
        <authorList>
            <consortium name="The Broad Institute Genomics Platform"/>
            <consortium name="The Broad Institute Genome Sequencing Center for Infectious Disease"/>
            <person name="Wu L."/>
            <person name="Ma J."/>
        </authorList>
    </citation>
    <scope>NUCLEOTIDE SEQUENCE [LARGE SCALE GENOMIC DNA]</scope>
    <source>
        <strain evidence="10">JCM 18055</strain>
    </source>
</reference>
<dbReference type="InterPro" id="IPR001516">
    <property type="entry name" value="Proton_antipo_N"/>
</dbReference>
<evidence type="ECO:0000256" key="6">
    <source>
        <dbReference type="SAM" id="Phobius"/>
    </source>
</evidence>
<dbReference type="EMBL" id="BAABIC010000041">
    <property type="protein sequence ID" value="GAA4714250.1"/>
    <property type="molecule type" value="Genomic_DNA"/>
</dbReference>
<feature type="transmembrane region" description="Helical" evidence="6">
    <location>
        <begin position="404"/>
        <end position="423"/>
    </location>
</feature>
<name>A0ABP8XVR7_9PSEU</name>
<feature type="transmembrane region" description="Helical" evidence="6">
    <location>
        <begin position="643"/>
        <end position="663"/>
    </location>
</feature>
<feature type="transmembrane region" description="Helical" evidence="6">
    <location>
        <begin position="210"/>
        <end position="229"/>
    </location>
</feature>
<feature type="domain" description="NADH-Ubiquinone oxidoreductase (complex I) chain 5 N-terminal" evidence="8">
    <location>
        <begin position="81"/>
        <end position="124"/>
    </location>
</feature>
<feature type="transmembrane region" description="Helical" evidence="6">
    <location>
        <begin position="98"/>
        <end position="118"/>
    </location>
</feature>
<keyword evidence="10" id="KW-1185">Reference proteome</keyword>
<dbReference type="Gene3D" id="1.20.5.2700">
    <property type="match status" value="1"/>
</dbReference>
<evidence type="ECO:0000313" key="9">
    <source>
        <dbReference type="EMBL" id="GAA4714250.1"/>
    </source>
</evidence>
<feature type="transmembrane region" description="Helical" evidence="6">
    <location>
        <begin position="12"/>
        <end position="34"/>
    </location>
</feature>
<feature type="transmembrane region" description="Helical" evidence="6">
    <location>
        <begin position="41"/>
        <end position="62"/>
    </location>
</feature>
<evidence type="ECO:0000256" key="1">
    <source>
        <dbReference type="ARBA" id="ARBA00004127"/>
    </source>
</evidence>
<evidence type="ECO:0000259" key="7">
    <source>
        <dbReference type="Pfam" id="PF00361"/>
    </source>
</evidence>
<feature type="transmembrane region" description="Helical" evidence="6">
    <location>
        <begin position="147"/>
        <end position="164"/>
    </location>
</feature>
<dbReference type="Pfam" id="PF00361">
    <property type="entry name" value="Proton_antipo_M"/>
    <property type="match status" value="1"/>
</dbReference>
<dbReference type="Pfam" id="PF00662">
    <property type="entry name" value="Proton_antipo_N"/>
    <property type="match status" value="1"/>
</dbReference>
<dbReference type="NCBIfam" id="TIGR01974">
    <property type="entry name" value="NDH_I_L"/>
    <property type="match status" value="1"/>
</dbReference>
<evidence type="ECO:0000256" key="2">
    <source>
        <dbReference type="ARBA" id="ARBA00022692"/>
    </source>
</evidence>
<dbReference type="InterPro" id="IPR003945">
    <property type="entry name" value="NU5C-like"/>
</dbReference>
<feature type="transmembrane region" description="Helical" evidence="6">
    <location>
        <begin position="499"/>
        <end position="521"/>
    </location>
</feature>
<comment type="caution">
    <text evidence="9">The sequence shown here is derived from an EMBL/GenBank/DDBJ whole genome shotgun (WGS) entry which is preliminary data.</text>
</comment>